<evidence type="ECO:0000313" key="13">
    <source>
        <dbReference type="EMBL" id="CAB5055550.1"/>
    </source>
</evidence>
<feature type="transmembrane region" description="Helical" evidence="7">
    <location>
        <begin position="293"/>
        <end position="321"/>
    </location>
</feature>
<dbReference type="EMBL" id="CAFBOJ010000143">
    <property type="protein sequence ID" value="CAB4987677.1"/>
    <property type="molecule type" value="Genomic_DNA"/>
</dbReference>
<feature type="transmembrane region" description="Helical" evidence="7">
    <location>
        <begin position="53"/>
        <end position="73"/>
    </location>
</feature>
<organism evidence="13">
    <name type="scientific">freshwater metagenome</name>
    <dbReference type="NCBI Taxonomy" id="449393"/>
    <lineage>
        <taxon>unclassified sequences</taxon>
        <taxon>metagenomes</taxon>
        <taxon>ecological metagenomes</taxon>
    </lineage>
</organism>
<dbReference type="EMBL" id="CAFBQK010000158">
    <property type="protein sequence ID" value="CAB5055550.1"/>
    <property type="molecule type" value="Genomic_DNA"/>
</dbReference>
<reference evidence="13" key="1">
    <citation type="submission" date="2020-05" db="EMBL/GenBank/DDBJ databases">
        <authorList>
            <person name="Chiriac C."/>
            <person name="Salcher M."/>
            <person name="Ghai R."/>
            <person name="Kavagutti S V."/>
        </authorList>
    </citation>
    <scope>NUCLEOTIDE SEQUENCE</scope>
</reference>
<evidence type="ECO:0000256" key="2">
    <source>
        <dbReference type="ARBA" id="ARBA00022448"/>
    </source>
</evidence>
<dbReference type="Gene3D" id="1.20.1250.20">
    <property type="entry name" value="MFS general substrate transporter like domains"/>
    <property type="match status" value="1"/>
</dbReference>
<sequence>MAKTARFAIDITPLKKYRDFRYLWASGLISTLGSMITYVAIPFQIKEMTHSYMAVGLSGAVELVPLIVFGLYGGVLADAVDRKKMIWATEAAALLATTTLLINSMQMRPSLVLVYIVAGLFAAVDGMQRPSANAILPRLVGHADLPAASALLSLRSQVGVIAGPAIGGVIIASFTVSAGYGVDVITYIISLLLLWKVGSVPPNEKAEKPSLAALFAGLKYAVGRQDLLGTYLVDLAAMFFAMPNALFPFWADHLGAPWALGFLYAAGTVGAILMTLTSGWINTYRFHGRAITLAAIGWGAAIALAGIVHSLIWVLLLLAIAGASDMVSALFRSTLWNQTIPDELRGRLSGIELLSYSVGPLAGQLRAASIASATSLSFSVTSGGVICIVVVLLLASFLPKFRRYDVKTNEFAVAEREKRKSAEQINNFDESS</sequence>
<dbReference type="PANTHER" id="PTHR23513">
    <property type="entry name" value="INTEGRAL MEMBRANE EFFLUX PROTEIN-RELATED"/>
    <property type="match status" value="1"/>
</dbReference>
<evidence type="ECO:0000259" key="8">
    <source>
        <dbReference type="PROSITE" id="PS50850"/>
    </source>
</evidence>
<accession>A0A6J7TQZ3</accession>
<feature type="transmembrane region" description="Helical" evidence="7">
    <location>
        <begin position="110"/>
        <end position="128"/>
    </location>
</feature>
<keyword evidence="2" id="KW-0813">Transport</keyword>
<dbReference type="Pfam" id="PF05977">
    <property type="entry name" value="MFS_3"/>
    <property type="match status" value="1"/>
</dbReference>
<dbReference type="EMBL" id="CAFBRB010000008">
    <property type="protein sequence ID" value="CAB5071478.1"/>
    <property type="molecule type" value="Genomic_DNA"/>
</dbReference>
<proteinExistence type="predicted"/>
<dbReference type="InterPro" id="IPR010290">
    <property type="entry name" value="TM_effector"/>
</dbReference>
<evidence type="ECO:0000313" key="12">
    <source>
        <dbReference type="EMBL" id="CAB4987677.1"/>
    </source>
</evidence>
<evidence type="ECO:0000256" key="1">
    <source>
        <dbReference type="ARBA" id="ARBA00004651"/>
    </source>
</evidence>
<feature type="transmembrane region" description="Helical" evidence="7">
    <location>
        <begin position="376"/>
        <end position="398"/>
    </location>
</feature>
<dbReference type="InterPro" id="IPR020846">
    <property type="entry name" value="MFS_dom"/>
</dbReference>
<evidence type="ECO:0000256" key="7">
    <source>
        <dbReference type="SAM" id="Phobius"/>
    </source>
</evidence>
<evidence type="ECO:0000313" key="9">
    <source>
        <dbReference type="EMBL" id="CAB4671038.1"/>
    </source>
</evidence>
<comment type="subcellular location">
    <subcellularLocation>
        <location evidence="1">Cell membrane</location>
        <topology evidence="1">Multi-pass membrane protein</topology>
    </subcellularLocation>
</comment>
<dbReference type="GO" id="GO:0005886">
    <property type="term" value="C:plasma membrane"/>
    <property type="evidence" value="ECO:0007669"/>
    <property type="project" value="UniProtKB-SubCell"/>
</dbReference>
<keyword evidence="5 7" id="KW-1133">Transmembrane helix</keyword>
<dbReference type="GO" id="GO:0022857">
    <property type="term" value="F:transmembrane transporter activity"/>
    <property type="evidence" value="ECO:0007669"/>
    <property type="project" value="InterPro"/>
</dbReference>
<keyword evidence="4 7" id="KW-0812">Transmembrane</keyword>
<dbReference type="SUPFAM" id="SSF103473">
    <property type="entry name" value="MFS general substrate transporter"/>
    <property type="match status" value="1"/>
</dbReference>
<dbReference type="AlphaFoldDB" id="A0A6J7TQZ3"/>
<dbReference type="CDD" id="cd06173">
    <property type="entry name" value="MFS_MefA_like"/>
    <property type="match status" value="1"/>
</dbReference>
<dbReference type="InterPro" id="IPR036259">
    <property type="entry name" value="MFS_trans_sf"/>
</dbReference>
<gene>
    <name evidence="9" type="ORF">UFOPK2254_01261</name>
    <name evidence="10" type="ORF">UFOPK3241_01312</name>
    <name evidence="11" type="ORF">UFOPK3707_00419</name>
    <name evidence="12" type="ORF">UFOPK3937_01121</name>
    <name evidence="13" type="ORF">UFOPK4265_01086</name>
    <name evidence="14" type="ORF">UFOPK4401_00167</name>
</gene>
<keyword evidence="3" id="KW-1003">Cell membrane</keyword>
<dbReference type="EMBL" id="CAFBMY010000047">
    <property type="protein sequence ID" value="CAB4922460.1"/>
    <property type="molecule type" value="Genomic_DNA"/>
</dbReference>
<feature type="transmembrane region" description="Helical" evidence="7">
    <location>
        <begin position="228"/>
        <end position="250"/>
    </location>
</feature>
<evidence type="ECO:0000256" key="6">
    <source>
        <dbReference type="ARBA" id="ARBA00023136"/>
    </source>
</evidence>
<dbReference type="PANTHER" id="PTHR23513:SF9">
    <property type="entry name" value="ENTEROBACTIN EXPORTER ENTS"/>
    <property type="match status" value="1"/>
</dbReference>
<evidence type="ECO:0000256" key="5">
    <source>
        <dbReference type="ARBA" id="ARBA00022989"/>
    </source>
</evidence>
<evidence type="ECO:0000313" key="11">
    <source>
        <dbReference type="EMBL" id="CAB4922460.1"/>
    </source>
</evidence>
<dbReference type="EMBL" id="CAFAZX010000100">
    <property type="protein sequence ID" value="CAB4845276.1"/>
    <property type="molecule type" value="Genomic_DNA"/>
</dbReference>
<name>A0A6J7TQZ3_9ZZZZ</name>
<evidence type="ECO:0000256" key="3">
    <source>
        <dbReference type="ARBA" id="ARBA00022475"/>
    </source>
</evidence>
<protein>
    <submittedName>
        <fullName evidence="13">Unannotated protein</fullName>
    </submittedName>
</protein>
<feature type="domain" description="Major facilitator superfamily (MFS) profile" evidence="8">
    <location>
        <begin position="222"/>
        <end position="432"/>
    </location>
</feature>
<evidence type="ECO:0000313" key="10">
    <source>
        <dbReference type="EMBL" id="CAB4845276.1"/>
    </source>
</evidence>
<feature type="transmembrane region" description="Helical" evidence="7">
    <location>
        <begin position="22"/>
        <end position="41"/>
    </location>
</feature>
<feature type="transmembrane region" description="Helical" evidence="7">
    <location>
        <begin position="262"/>
        <end position="281"/>
    </location>
</feature>
<evidence type="ECO:0000256" key="4">
    <source>
        <dbReference type="ARBA" id="ARBA00022692"/>
    </source>
</evidence>
<dbReference type="PROSITE" id="PS50850">
    <property type="entry name" value="MFS"/>
    <property type="match status" value="1"/>
</dbReference>
<feature type="transmembrane region" description="Helical" evidence="7">
    <location>
        <begin position="165"/>
        <end position="195"/>
    </location>
</feature>
<keyword evidence="6 7" id="KW-0472">Membrane</keyword>
<dbReference type="EMBL" id="CAEZWO010000150">
    <property type="protein sequence ID" value="CAB4671038.1"/>
    <property type="molecule type" value="Genomic_DNA"/>
</dbReference>
<evidence type="ECO:0000313" key="14">
    <source>
        <dbReference type="EMBL" id="CAB5071478.1"/>
    </source>
</evidence>